<evidence type="ECO:0000313" key="8">
    <source>
        <dbReference type="Proteomes" id="UP001595699"/>
    </source>
</evidence>
<dbReference type="InterPro" id="IPR036390">
    <property type="entry name" value="WH_DNA-bd_sf"/>
</dbReference>
<dbReference type="Gene3D" id="3.40.640.10">
    <property type="entry name" value="Type I PLP-dependent aspartate aminotransferase-like (Major domain)"/>
    <property type="match status" value="1"/>
</dbReference>
<evidence type="ECO:0000313" key="7">
    <source>
        <dbReference type="EMBL" id="MFC3764509.1"/>
    </source>
</evidence>
<dbReference type="Gene3D" id="1.10.10.10">
    <property type="entry name" value="Winged helix-like DNA-binding domain superfamily/Winged helix DNA-binding domain"/>
    <property type="match status" value="1"/>
</dbReference>
<dbReference type="InterPro" id="IPR036388">
    <property type="entry name" value="WH-like_DNA-bd_sf"/>
</dbReference>
<dbReference type="Pfam" id="PF00392">
    <property type="entry name" value="GntR"/>
    <property type="match status" value="1"/>
</dbReference>
<evidence type="ECO:0000256" key="2">
    <source>
        <dbReference type="ARBA" id="ARBA00022898"/>
    </source>
</evidence>
<keyword evidence="8" id="KW-1185">Reference proteome</keyword>
<proteinExistence type="inferred from homology"/>
<dbReference type="RefSeq" id="WP_205121443.1">
    <property type="nucleotide sequence ID" value="NZ_JAFBCM010000001.1"/>
</dbReference>
<dbReference type="SUPFAM" id="SSF46785">
    <property type="entry name" value="Winged helix' DNA-binding domain"/>
    <property type="match status" value="1"/>
</dbReference>
<gene>
    <name evidence="7" type="ORF">ACFOUW_26975</name>
</gene>
<dbReference type="InterPro" id="IPR015424">
    <property type="entry name" value="PyrdxlP-dep_Trfase"/>
</dbReference>
<feature type="domain" description="HTH gntR-type" evidence="6">
    <location>
        <begin position="19"/>
        <end position="87"/>
    </location>
</feature>
<dbReference type="PANTHER" id="PTHR46577:SF1">
    <property type="entry name" value="HTH-TYPE TRANSCRIPTIONAL REGULATORY PROTEIN GABR"/>
    <property type="match status" value="1"/>
</dbReference>
<keyword evidence="5" id="KW-0804">Transcription</keyword>
<dbReference type="InterPro" id="IPR004839">
    <property type="entry name" value="Aminotransferase_I/II_large"/>
</dbReference>
<dbReference type="CDD" id="cd00609">
    <property type="entry name" value="AAT_like"/>
    <property type="match status" value="1"/>
</dbReference>
<protein>
    <submittedName>
        <fullName evidence="7">PLP-dependent aminotransferase family protein</fullName>
    </submittedName>
</protein>
<dbReference type="PRINTS" id="PR00035">
    <property type="entry name" value="HTHGNTR"/>
</dbReference>
<evidence type="ECO:0000256" key="1">
    <source>
        <dbReference type="ARBA" id="ARBA00005384"/>
    </source>
</evidence>
<evidence type="ECO:0000256" key="3">
    <source>
        <dbReference type="ARBA" id="ARBA00023015"/>
    </source>
</evidence>
<dbReference type="Proteomes" id="UP001595699">
    <property type="component" value="Unassembled WGS sequence"/>
</dbReference>
<reference evidence="8" key="1">
    <citation type="journal article" date="2019" name="Int. J. Syst. Evol. Microbiol.">
        <title>The Global Catalogue of Microorganisms (GCM) 10K type strain sequencing project: providing services to taxonomists for standard genome sequencing and annotation.</title>
        <authorList>
            <consortium name="The Broad Institute Genomics Platform"/>
            <consortium name="The Broad Institute Genome Sequencing Center for Infectious Disease"/>
            <person name="Wu L."/>
            <person name="Ma J."/>
        </authorList>
    </citation>
    <scope>NUCLEOTIDE SEQUENCE [LARGE SCALE GENOMIC DNA]</scope>
    <source>
        <strain evidence="8">CGMCC 4.7241</strain>
    </source>
</reference>
<accession>A0ABV7YIA2</accession>
<keyword evidence="2" id="KW-0663">Pyridoxal phosphate</keyword>
<dbReference type="InterPro" id="IPR051446">
    <property type="entry name" value="HTH_trans_reg/aminotransferase"/>
</dbReference>
<comment type="similarity">
    <text evidence="1">In the C-terminal section; belongs to the class-I pyridoxal-phosphate-dependent aminotransferase family.</text>
</comment>
<dbReference type="CDD" id="cd07377">
    <property type="entry name" value="WHTH_GntR"/>
    <property type="match status" value="1"/>
</dbReference>
<dbReference type="GO" id="GO:0008483">
    <property type="term" value="F:transaminase activity"/>
    <property type="evidence" value="ECO:0007669"/>
    <property type="project" value="UniProtKB-KW"/>
</dbReference>
<evidence type="ECO:0000256" key="4">
    <source>
        <dbReference type="ARBA" id="ARBA00023125"/>
    </source>
</evidence>
<keyword evidence="7" id="KW-0032">Aminotransferase</keyword>
<evidence type="ECO:0000259" key="6">
    <source>
        <dbReference type="PROSITE" id="PS50949"/>
    </source>
</evidence>
<dbReference type="InterPro" id="IPR000524">
    <property type="entry name" value="Tscrpt_reg_HTH_GntR"/>
</dbReference>
<dbReference type="Pfam" id="PF00155">
    <property type="entry name" value="Aminotran_1_2"/>
    <property type="match status" value="1"/>
</dbReference>
<keyword evidence="4" id="KW-0238">DNA-binding</keyword>
<dbReference type="EMBL" id="JBHRZH010000027">
    <property type="protein sequence ID" value="MFC3764509.1"/>
    <property type="molecule type" value="Genomic_DNA"/>
</dbReference>
<keyword evidence="7" id="KW-0808">Transferase</keyword>
<organism evidence="7 8">
    <name type="scientific">Tenggerimyces flavus</name>
    <dbReference type="NCBI Taxonomy" id="1708749"/>
    <lineage>
        <taxon>Bacteria</taxon>
        <taxon>Bacillati</taxon>
        <taxon>Actinomycetota</taxon>
        <taxon>Actinomycetes</taxon>
        <taxon>Propionibacteriales</taxon>
        <taxon>Nocardioidaceae</taxon>
        <taxon>Tenggerimyces</taxon>
    </lineage>
</organism>
<dbReference type="InterPro" id="IPR015421">
    <property type="entry name" value="PyrdxlP-dep_Trfase_major"/>
</dbReference>
<comment type="caution">
    <text evidence="7">The sequence shown here is derived from an EMBL/GenBank/DDBJ whole genome shotgun (WGS) entry which is preliminary data.</text>
</comment>
<dbReference type="SMART" id="SM00345">
    <property type="entry name" value="HTH_GNTR"/>
    <property type="match status" value="1"/>
</dbReference>
<name>A0ABV7YIA2_9ACTN</name>
<keyword evidence="3" id="KW-0805">Transcription regulation</keyword>
<dbReference type="PANTHER" id="PTHR46577">
    <property type="entry name" value="HTH-TYPE TRANSCRIPTIONAL REGULATORY PROTEIN GABR"/>
    <property type="match status" value="1"/>
</dbReference>
<dbReference type="PROSITE" id="PS50949">
    <property type="entry name" value="HTH_GNTR"/>
    <property type="match status" value="1"/>
</dbReference>
<dbReference type="SUPFAM" id="SSF53383">
    <property type="entry name" value="PLP-dependent transferases"/>
    <property type="match status" value="1"/>
</dbReference>
<sequence>MAREWTTGVDLLLSLPPQLGRREGLERALREAIQSHRLSAGTRLPATRELATELGISRGTVVAAYDQLVAEGYLLSRHGVGTQVAELPAHWPAVAERSTDPRPGLSLAPGYPDLSRFPTTEWLRSMRRGLADAPAEVYGYGDPLGWRPLRIALAAYLGRARGVVCAPDQVMITSGSVHGLHLLARVLADEGRTTIAVEEPGWYFARDVVTRMGASVRPLTVDQDGVQVESLSDEDAVLLTPTHQFPTGVALSPERRRALVRWAEATGGVLIEDDYDGEFRFDRAPVGALQGTAPEHVCYVGSTSKALGPGLRLGWIVLPPRLVAPMVDLRLHTDMQTEALGQVALADFLASHAYDRHIRASRLRYRRRRDLLLAQLEASRADVTIAGISAGLHALLWLPEDTVESDVVAAAARRGLELSSLTEQCLPFTRQRPGLVIGYSRPTEHTYPTALSTLTRVLPRC</sequence>
<evidence type="ECO:0000256" key="5">
    <source>
        <dbReference type="ARBA" id="ARBA00023163"/>
    </source>
</evidence>